<dbReference type="PROSITE" id="PS50011">
    <property type="entry name" value="PROTEIN_KINASE_DOM"/>
    <property type="match status" value="1"/>
</dbReference>
<reference evidence="5" key="1">
    <citation type="submission" date="2021-02" db="EMBL/GenBank/DDBJ databases">
        <authorList>
            <person name="Nowell W R."/>
        </authorList>
    </citation>
    <scope>NUCLEOTIDE SEQUENCE</scope>
</reference>
<dbReference type="Proteomes" id="UP000681722">
    <property type="component" value="Unassembled WGS sequence"/>
</dbReference>
<dbReference type="PANTHER" id="PTHR24416">
    <property type="entry name" value="TYROSINE-PROTEIN KINASE RECEPTOR"/>
    <property type="match status" value="1"/>
</dbReference>
<dbReference type="OrthoDB" id="3256376at2759"/>
<dbReference type="InterPro" id="IPR037085">
    <property type="entry name" value="Cdc42-bd-like_dom_sf"/>
</dbReference>
<proteinExistence type="predicted"/>
<protein>
    <recommendedName>
        <fullName evidence="4">Protein kinase domain-containing protein</fullName>
    </recommendedName>
</protein>
<evidence type="ECO:0000259" key="4">
    <source>
        <dbReference type="PROSITE" id="PS50011"/>
    </source>
</evidence>
<dbReference type="Proteomes" id="UP000663829">
    <property type="component" value="Unassembled WGS sequence"/>
</dbReference>
<evidence type="ECO:0000256" key="1">
    <source>
        <dbReference type="ARBA" id="ARBA00004496"/>
    </source>
</evidence>
<dbReference type="Gene3D" id="4.10.680.10">
    <property type="entry name" value="Cdc42-like binding domain"/>
    <property type="match status" value="1"/>
</dbReference>
<dbReference type="GO" id="GO:0005737">
    <property type="term" value="C:cytoplasm"/>
    <property type="evidence" value="ECO:0007669"/>
    <property type="project" value="UniProtKB-SubCell"/>
</dbReference>
<dbReference type="InterPro" id="IPR011009">
    <property type="entry name" value="Kinase-like_dom_sf"/>
</dbReference>
<dbReference type="InterPro" id="IPR000719">
    <property type="entry name" value="Prot_kinase_dom"/>
</dbReference>
<gene>
    <name evidence="5" type="ORF">GPM918_LOCUS16300</name>
    <name evidence="6" type="ORF">SRO942_LOCUS16303</name>
</gene>
<dbReference type="AlphaFoldDB" id="A0A814KLY5"/>
<organism evidence="5 7">
    <name type="scientific">Didymodactylos carnosus</name>
    <dbReference type="NCBI Taxonomy" id="1234261"/>
    <lineage>
        <taxon>Eukaryota</taxon>
        <taxon>Metazoa</taxon>
        <taxon>Spiralia</taxon>
        <taxon>Gnathifera</taxon>
        <taxon>Rotifera</taxon>
        <taxon>Eurotatoria</taxon>
        <taxon>Bdelloidea</taxon>
        <taxon>Philodinida</taxon>
        <taxon>Philodinidae</taxon>
        <taxon>Didymodactylos</taxon>
    </lineage>
</organism>
<keyword evidence="7" id="KW-1185">Reference proteome</keyword>
<evidence type="ECO:0000313" key="7">
    <source>
        <dbReference type="Proteomes" id="UP000663829"/>
    </source>
</evidence>
<evidence type="ECO:0000313" key="5">
    <source>
        <dbReference type="EMBL" id="CAF1051357.1"/>
    </source>
</evidence>
<dbReference type="EMBL" id="CAJOBC010004256">
    <property type="protein sequence ID" value="CAF3820908.1"/>
    <property type="molecule type" value="Genomic_DNA"/>
</dbReference>
<feature type="domain" description="Protein kinase" evidence="4">
    <location>
        <begin position="1"/>
        <end position="99"/>
    </location>
</feature>
<dbReference type="SUPFAM" id="SSF56112">
    <property type="entry name" value="Protein kinase-like (PK-like)"/>
    <property type="match status" value="1"/>
</dbReference>
<dbReference type="GO" id="GO:0005886">
    <property type="term" value="C:plasma membrane"/>
    <property type="evidence" value="ECO:0007669"/>
    <property type="project" value="TreeGrafter"/>
</dbReference>
<dbReference type="GO" id="GO:0043235">
    <property type="term" value="C:receptor complex"/>
    <property type="evidence" value="ECO:0007669"/>
    <property type="project" value="TreeGrafter"/>
</dbReference>
<dbReference type="SUPFAM" id="SSF50044">
    <property type="entry name" value="SH3-domain"/>
    <property type="match status" value="1"/>
</dbReference>
<dbReference type="EMBL" id="CAJNOQ010004255">
    <property type="protein sequence ID" value="CAF1051357.1"/>
    <property type="molecule type" value="Genomic_DNA"/>
</dbReference>
<dbReference type="PANTHER" id="PTHR24416:SF611">
    <property type="entry name" value="TYROSINE-PROTEIN KINASE TRANSMEMBRANE RECEPTOR ROR"/>
    <property type="match status" value="1"/>
</dbReference>
<dbReference type="InterPro" id="IPR020635">
    <property type="entry name" value="Tyr_kinase_cat_dom"/>
</dbReference>
<name>A0A814KLY5_9BILA</name>
<dbReference type="InterPro" id="IPR050122">
    <property type="entry name" value="RTK"/>
</dbReference>
<dbReference type="InterPro" id="IPR015116">
    <property type="entry name" value="Cdc42-bd-like"/>
</dbReference>
<sequence>MFRCAPESLRRQIFSSASDAWMYAVTIWELFSFGEEPWFGLKVNEILDIIENQHGSLTKPHCCPQSVYDIMKQCWNLRPEERPSFKIISQKMKQCRPLISKACKDHKQPDHLGFVAGDTISVIDGSVSSLLWRGQNHRTMLVGLFPRLLVDLHRSKGSEDISWPITGSFFHTGHSDARGGKSWGTIDKIDETILKNPIITPVDDMKQNRDRVEIVSDVLSVNNHIVKQIKPPSSDPIKHKVTRPPPAIPKQLPVQQQQQQQLQHSLLIDFDIDANHQSPSNQQTSSLIDIRNDADASPKQPDPIQWMIPLPELITNRNIPPLGTHNLTSFYINANRAIDIR</sequence>
<dbReference type="Gene3D" id="2.30.30.40">
    <property type="entry name" value="SH3 Domains"/>
    <property type="match status" value="1"/>
</dbReference>
<dbReference type="InterPro" id="IPR001245">
    <property type="entry name" value="Ser-Thr/Tyr_kinase_cat_dom"/>
</dbReference>
<feature type="region of interest" description="Disordered" evidence="3">
    <location>
        <begin position="229"/>
        <end position="249"/>
    </location>
</feature>
<dbReference type="GO" id="GO:0007169">
    <property type="term" value="P:cell surface receptor protein tyrosine kinase signaling pathway"/>
    <property type="evidence" value="ECO:0007669"/>
    <property type="project" value="TreeGrafter"/>
</dbReference>
<dbReference type="Gene3D" id="1.10.510.10">
    <property type="entry name" value="Transferase(Phosphotransferase) domain 1"/>
    <property type="match status" value="1"/>
</dbReference>
<comment type="caution">
    <text evidence="5">The sequence shown here is derived from an EMBL/GenBank/DDBJ whole genome shotgun (WGS) entry which is preliminary data.</text>
</comment>
<dbReference type="GO" id="GO:0004714">
    <property type="term" value="F:transmembrane receptor protein tyrosine kinase activity"/>
    <property type="evidence" value="ECO:0007669"/>
    <property type="project" value="TreeGrafter"/>
</dbReference>
<evidence type="ECO:0000256" key="3">
    <source>
        <dbReference type="SAM" id="MobiDB-lite"/>
    </source>
</evidence>
<dbReference type="GO" id="GO:0005524">
    <property type="term" value="F:ATP binding"/>
    <property type="evidence" value="ECO:0007669"/>
    <property type="project" value="InterPro"/>
</dbReference>
<feature type="non-terminal residue" evidence="5">
    <location>
        <position position="1"/>
    </location>
</feature>
<dbReference type="Pfam" id="PF07714">
    <property type="entry name" value="PK_Tyr_Ser-Thr"/>
    <property type="match status" value="1"/>
</dbReference>
<dbReference type="SMART" id="SM00219">
    <property type="entry name" value="TyrKc"/>
    <property type="match status" value="1"/>
</dbReference>
<evidence type="ECO:0000313" key="6">
    <source>
        <dbReference type="EMBL" id="CAF3820908.1"/>
    </source>
</evidence>
<comment type="subcellular location">
    <subcellularLocation>
        <location evidence="1">Cytoplasm</location>
    </subcellularLocation>
</comment>
<dbReference type="Pfam" id="PF09027">
    <property type="entry name" value="GTPase_binding"/>
    <property type="match status" value="1"/>
</dbReference>
<dbReference type="PRINTS" id="PR00109">
    <property type="entry name" value="TYRKINASE"/>
</dbReference>
<keyword evidence="2" id="KW-0963">Cytoplasm</keyword>
<dbReference type="InterPro" id="IPR036028">
    <property type="entry name" value="SH3-like_dom_sf"/>
</dbReference>
<accession>A0A814KLY5</accession>
<evidence type="ECO:0000256" key="2">
    <source>
        <dbReference type="ARBA" id="ARBA00022490"/>
    </source>
</evidence>